<proteinExistence type="predicted"/>
<reference evidence="2" key="1">
    <citation type="journal article" date="2008" name="Nat. Genet.">
        <title>The Pristionchus pacificus genome provides a unique perspective on nematode lifestyle and parasitism.</title>
        <authorList>
            <person name="Dieterich C."/>
            <person name="Clifton S.W."/>
            <person name="Schuster L.N."/>
            <person name="Chinwalla A."/>
            <person name="Delehaunty K."/>
            <person name="Dinkelacker I."/>
            <person name="Fulton L."/>
            <person name="Fulton R."/>
            <person name="Godfrey J."/>
            <person name="Minx P."/>
            <person name="Mitreva M."/>
            <person name="Roeseler W."/>
            <person name="Tian H."/>
            <person name="Witte H."/>
            <person name="Yang S.P."/>
            <person name="Wilson R.K."/>
            <person name="Sommer R.J."/>
        </authorList>
    </citation>
    <scope>NUCLEOTIDE SEQUENCE [LARGE SCALE GENOMIC DNA]</scope>
    <source>
        <strain evidence="2">PS312</strain>
    </source>
</reference>
<gene>
    <name evidence="1" type="primary">WBGene00281193</name>
</gene>
<dbReference type="EnsemblMetazoa" id="PPA42824.1">
    <property type="protein sequence ID" value="PPA42824.1"/>
    <property type="gene ID" value="WBGene00281193"/>
</dbReference>
<organism evidence="1 2">
    <name type="scientific">Pristionchus pacificus</name>
    <name type="common">Parasitic nematode worm</name>
    <dbReference type="NCBI Taxonomy" id="54126"/>
    <lineage>
        <taxon>Eukaryota</taxon>
        <taxon>Metazoa</taxon>
        <taxon>Ecdysozoa</taxon>
        <taxon>Nematoda</taxon>
        <taxon>Chromadorea</taxon>
        <taxon>Rhabditida</taxon>
        <taxon>Rhabditina</taxon>
        <taxon>Diplogasteromorpha</taxon>
        <taxon>Diplogasteroidea</taxon>
        <taxon>Neodiplogasteridae</taxon>
        <taxon>Pristionchus</taxon>
    </lineage>
</organism>
<dbReference type="AlphaFoldDB" id="A0A2A6BHD8"/>
<accession>A0A8R1YXF2</accession>
<accession>A0A2A6BHD8</accession>
<reference evidence="1" key="2">
    <citation type="submission" date="2022-06" db="UniProtKB">
        <authorList>
            <consortium name="EnsemblMetazoa"/>
        </authorList>
    </citation>
    <scope>IDENTIFICATION</scope>
    <source>
        <strain evidence="1">PS312</strain>
    </source>
</reference>
<name>A0A2A6BHD8_PRIPA</name>
<sequence>MQVCDEAGLLPLGYIAEDPPSIYRHAIHGDWRGTAISKWRDIAYMLGCSGIRMVNNPTGQTLDGTFASVEPAYLNSSDLQTFRYSVPALVSRNGITWGQLVPGLVNQFACIFVLLIWSGFYNGNSVVMRRPPRMTYEEMMAGIRGGPLKLVLNELDGYFESTEIDSLFGSQTSVVWTNSTFSSIDLVCGSNKIIGLFYDIIIEQFERSVKGQSCRLTRIEFPLGAKSGVDWLTHSLETGDSFFHVISRAQPRAAMDAINTLLLRVHSQERTESLLARRYLDTNVWVTAARRLSEAVLELSAFVPVPLEAIVIPLAVLVAGLSFSLLVAVIEVMRGYLQGHRSDPSPPPNSPQRNSMRNSEKFETHK</sequence>
<evidence type="ECO:0000313" key="2">
    <source>
        <dbReference type="Proteomes" id="UP000005239"/>
    </source>
</evidence>
<evidence type="ECO:0000313" key="1">
    <source>
        <dbReference type="EnsemblMetazoa" id="PPA42824.1"/>
    </source>
</evidence>
<dbReference type="Proteomes" id="UP000005239">
    <property type="component" value="Unassembled WGS sequence"/>
</dbReference>
<keyword evidence="2" id="KW-1185">Reference proteome</keyword>
<protein>
    <submittedName>
        <fullName evidence="1">Uncharacterized protein</fullName>
    </submittedName>
</protein>